<comment type="caution">
    <text evidence="1">The sequence shown here is derived from an EMBL/GenBank/DDBJ whole genome shotgun (WGS) entry which is preliminary data.</text>
</comment>
<sequence length="117" mass="13126">MTVNVSQLDRKITLQRAGMAANAFNEEIGTWQDLSTVWARRRDASDSQKIELLAAGQVGSFRVSRFTVRSSILTRSITPVDRILHDGVVWQINGVKELDEGRHRFIEITASRDADNG</sequence>
<dbReference type="EMBL" id="JAANCM010000009">
    <property type="protein sequence ID" value="NHT77550.1"/>
    <property type="molecule type" value="Genomic_DNA"/>
</dbReference>
<keyword evidence="2" id="KW-1185">Reference proteome</keyword>
<protein>
    <submittedName>
        <fullName evidence="1">Head-tail adaptor protein</fullName>
    </submittedName>
</protein>
<organism evidence="1 2">
    <name type="scientific">Ferranicluibacter rubi</name>
    <dbReference type="NCBI Taxonomy" id="2715133"/>
    <lineage>
        <taxon>Bacteria</taxon>
        <taxon>Pseudomonadati</taxon>
        <taxon>Pseudomonadota</taxon>
        <taxon>Alphaproteobacteria</taxon>
        <taxon>Hyphomicrobiales</taxon>
        <taxon>Rhizobiaceae</taxon>
        <taxon>Ferranicluibacter</taxon>
    </lineage>
</organism>
<gene>
    <name evidence="1" type="ORF">G8E10_17695</name>
</gene>
<evidence type="ECO:0000313" key="2">
    <source>
        <dbReference type="Proteomes" id="UP001155840"/>
    </source>
</evidence>
<proteinExistence type="predicted"/>
<dbReference type="Proteomes" id="UP001155840">
    <property type="component" value="Unassembled WGS sequence"/>
</dbReference>
<dbReference type="AlphaFoldDB" id="A0AA43ZI98"/>
<evidence type="ECO:0000313" key="1">
    <source>
        <dbReference type="EMBL" id="NHT77550.1"/>
    </source>
</evidence>
<accession>A0AA43ZI98</accession>
<name>A0AA43ZI98_9HYPH</name>
<dbReference type="Gene3D" id="2.40.10.270">
    <property type="entry name" value="Bacteriophage SPP1 head-tail adaptor protein"/>
    <property type="match status" value="1"/>
</dbReference>
<dbReference type="InterPro" id="IPR008767">
    <property type="entry name" value="Phage_SPP1_head-tail_adaptor"/>
</dbReference>
<dbReference type="InterPro" id="IPR038666">
    <property type="entry name" value="SSP1_head-tail_sf"/>
</dbReference>
<reference evidence="1" key="1">
    <citation type="submission" date="2020-03" db="EMBL/GenBank/DDBJ databases">
        <title>Ferranicluibacter endophyticum gen. nov., sp. nov., a new genus isolated from Rubus ulmifolius Schott. stem.</title>
        <authorList>
            <person name="Roca-Couso R."/>
            <person name="Flores-Felix J.D."/>
            <person name="Igual J.M."/>
            <person name="Rivas R."/>
        </authorList>
    </citation>
    <scope>NUCLEOTIDE SEQUENCE</scope>
    <source>
        <strain evidence="1">CRRU44</strain>
    </source>
</reference>
<dbReference type="Pfam" id="PF05521">
    <property type="entry name" value="Phage_HCP"/>
    <property type="match status" value="1"/>
</dbReference>
<dbReference type="RefSeq" id="WP_167130113.1">
    <property type="nucleotide sequence ID" value="NZ_JAANCM010000009.1"/>
</dbReference>